<protein>
    <submittedName>
        <fullName evidence="2">UBP-type zinc finger domain-containing protein</fullName>
    </submittedName>
</protein>
<dbReference type="SMART" id="SM00290">
    <property type="entry name" value="ZnF_UBP"/>
    <property type="match status" value="1"/>
</dbReference>
<evidence type="ECO:0000259" key="1">
    <source>
        <dbReference type="PROSITE" id="PS50271"/>
    </source>
</evidence>
<organism evidence="2 3">
    <name type="scientific">Streptomyces caeni</name>
    <dbReference type="NCBI Taxonomy" id="2307231"/>
    <lineage>
        <taxon>Bacteria</taxon>
        <taxon>Bacillati</taxon>
        <taxon>Actinomycetota</taxon>
        <taxon>Actinomycetes</taxon>
        <taxon>Kitasatosporales</taxon>
        <taxon>Streptomycetaceae</taxon>
        <taxon>Streptomyces</taxon>
    </lineage>
</organism>
<dbReference type="InterPro" id="IPR001607">
    <property type="entry name" value="Znf_UBP"/>
</dbReference>
<feature type="domain" description="UBP-type" evidence="1">
    <location>
        <begin position="3"/>
        <end position="88"/>
    </location>
</feature>
<accession>A0ABW4J303</accession>
<dbReference type="Proteomes" id="UP001597261">
    <property type="component" value="Unassembled WGS sequence"/>
</dbReference>
<comment type="caution">
    <text evidence="2">The sequence shown here is derived from an EMBL/GenBank/DDBJ whole genome shotgun (WGS) entry which is preliminary data.</text>
</comment>
<dbReference type="Pfam" id="PF02148">
    <property type="entry name" value="zf-UBP"/>
    <property type="match status" value="1"/>
</dbReference>
<gene>
    <name evidence="2" type="ORF">ACFSL4_36585</name>
</gene>
<dbReference type="InterPro" id="IPR013083">
    <property type="entry name" value="Znf_RING/FYVE/PHD"/>
</dbReference>
<evidence type="ECO:0000313" key="3">
    <source>
        <dbReference type="Proteomes" id="UP001597261"/>
    </source>
</evidence>
<reference evidence="3" key="1">
    <citation type="journal article" date="2019" name="Int. J. Syst. Evol. Microbiol.">
        <title>The Global Catalogue of Microorganisms (GCM) 10K type strain sequencing project: providing services to taxonomists for standard genome sequencing and annotation.</title>
        <authorList>
            <consortium name="The Broad Institute Genomics Platform"/>
            <consortium name="The Broad Institute Genome Sequencing Center for Infectious Disease"/>
            <person name="Wu L."/>
            <person name="Ma J."/>
        </authorList>
    </citation>
    <scope>NUCLEOTIDE SEQUENCE [LARGE SCALE GENOMIC DNA]</scope>
    <source>
        <strain evidence="3">CGMCC 1.12470</strain>
    </source>
</reference>
<dbReference type="EMBL" id="JBHUDX010000144">
    <property type="protein sequence ID" value="MFD1663532.1"/>
    <property type="molecule type" value="Genomic_DNA"/>
</dbReference>
<dbReference type="RefSeq" id="WP_381092406.1">
    <property type="nucleotide sequence ID" value="NZ_JBHUDX010000144.1"/>
</dbReference>
<sequence length="88" mass="9681">MTSRCTHLEGMRPVTAGTEGCQECLALGDVWVHLRMCLSCGHVGCCDSSKNRHATKHFHASGHPIAASHEPGEAWAWCYVDRLMMELA</sequence>
<dbReference type="Gene3D" id="3.30.40.10">
    <property type="entry name" value="Zinc/RING finger domain, C3HC4 (zinc finger)"/>
    <property type="match status" value="1"/>
</dbReference>
<proteinExistence type="predicted"/>
<evidence type="ECO:0000313" key="2">
    <source>
        <dbReference type="EMBL" id="MFD1663532.1"/>
    </source>
</evidence>
<name>A0ABW4J303_9ACTN</name>
<dbReference type="SUPFAM" id="SSF57850">
    <property type="entry name" value="RING/U-box"/>
    <property type="match status" value="1"/>
</dbReference>
<keyword evidence="3" id="KW-1185">Reference proteome</keyword>
<dbReference type="PROSITE" id="PS50271">
    <property type="entry name" value="ZF_UBP"/>
    <property type="match status" value="1"/>
</dbReference>